<comment type="subcellular location">
    <subcellularLocation>
        <location evidence="1">Membrane</location>
        <topology evidence="1">Multi-pass membrane protein</topology>
    </subcellularLocation>
</comment>
<dbReference type="InterPro" id="IPR044880">
    <property type="entry name" value="NCX_ion-bd_dom_sf"/>
</dbReference>
<dbReference type="GO" id="GO:0005886">
    <property type="term" value="C:plasma membrane"/>
    <property type="evidence" value="ECO:0007669"/>
    <property type="project" value="TreeGrafter"/>
</dbReference>
<accession>A0A1G8Y4G4</accession>
<dbReference type="STRING" id="658219.SAMN05216212_1355"/>
<protein>
    <submittedName>
        <fullName evidence="7">Cation:H+ antiporter</fullName>
    </submittedName>
</protein>
<organism evidence="7 8">
    <name type="scientific">Microbulbifer yueqingensis</name>
    <dbReference type="NCBI Taxonomy" id="658219"/>
    <lineage>
        <taxon>Bacteria</taxon>
        <taxon>Pseudomonadati</taxon>
        <taxon>Pseudomonadota</taxon>
        <taxon>Gammaproteobacteria</taxon>
        <taxon>Cellvibrionales</taxon>
        <taxon>Microbulbiferaceae</taxon>
        <taxon>Microbulbifer</taxon>
    </lineage>
</organism>
<feature type="transmembrane region" description="Helical" evidence="5">
    <location>
        <begin position="84"/>
        <end position="104"/>
    </location>
</feature>
<dbReference type="InterPro" id="IPR004837">
    <property type="entry name" value="NaCa_Exmemb"/>
</dbReference>
<dbReference type="PANTHER" id="PTHR10846:SF8">
    <property type="entry name" value="INNER MEMBRANE PROTEIN YRBG"/>
    <property type="match status" value="1"/>
</dbReference>
<feature type="transmembrane region" description="Helical" evidence="5">
    <location>
        <begin position="116"/>
        <end position="135"/>
    </location>
</feature>
<dbReference type="InterPro" id="IPR004481">
    <property type="entry name" value="K/Na/Ca-exchanger"/>
</dbReference>
<dbReference type="Gene3D" id="1.20.1420.30">
    <property type="entry name" value="NCX, central ion-binding region"/>
    <property type="match status" value="2"/>
</dbReference>
<reference evidence="8" key="1">
    <citation type="submission" date="2016-10" db="EMBL/GenBank/DDBJ databases">
        <authorList>
            <person name="Varghese N."/>
            <person name="Submissions S."/>
        </authorList>
    </citation>
    <scope>NUCLEOTIDE SEQUENCE [LARGE SCALE GENOMIC DNA]</scope>
    <source>
        <strain evidence="8">CGMCC 1.10658</strain>
    </source>
</reference>
<feature type="transmembrane region" description="Helical" evidence="5">
    <location>
        <begin position="201"/>
        <end position="220"/>
    </location>
</feature>
<evidence type="ECO:0000256" key="1">
    <source>
        <dbReference type="ARBA" id="ARBA00004141"/>
    </source>
</evidence>
<keyword evidence="8" id="KW-1185">Reference proteome</keyword>
<keyword evidence="2 5" id="KW-0812">Transmembrane</keyword>
<feature type="transmembrane region" description="Helical" evidence="5">
    <location>
        <begin position="297"/>
        <end position="316"/>
    </location>
</feature>
<dbReference type="EMBL" id="FNFH01000002">
    <property type="protein sequence ID" value="SDJ97686.1"/>
    <property type="molecule type" value="Genomic_DNA"/>
</dbReference>
<feature type="transmembrane region" description="Helical" evidence="5">
    <location>
        <begin position="227"/>
        <end position="247"/>
    </location>
</feature>
<feature type="domain" description="Sodium/calcium exchanger membrane region" evidence="6">
    <location>
        <begin position="166"/>
        <end position="314"/>
    </location>
</feature>
<dbReference type="Pfam" id="PF01699">
    <property type="entry name" value="Na_Ca_ex"/>
    <property type="match status" value="2"/>
</dbReference>
<proteinExistence type="predicted"/>
<keyword evidence="4 5" id="KW-0472">Membrane</keyword>
<evidence type="ECO:0000313" key="8">
    <source>
        <dbReference type="Proteomes" id="UP000199305"/>
    </source>
</evidence>
<gene>
    <name evidence="7" type="ORF">SAMN05216212_1355</name>
</gene>
<dbReference type="PANTHER" id="PTHR10846">
    <property type="entry name" value="SODIUM/POTASSIUM/CALCIUM EXCHANGER"/>
    <property type="match status" value="1"/>
</dbReference>
<feature type="domain" description="Sodium/calcium exchanger membrane region" evidence="6">
    <location>
        <begin position="4"/>
        <end position="122"/>
    </location>
</feature>
<dbReference type="AlphaFoldDB" id="A0A1G8Y4G4"/>
<evidence type="ECO:0000256" key="4">
    <source>
        <dbReference type="ARBA" id="ARBA00023136"/>
    </source>
</evidence>
<feature type="transmembrane region" description="Helical" evidence="5">
    <location>
        <begin position="166"/>
        <end position="189"/>
    </location>
</feature>
<feature type="transmembrane region" description="Helical" evidence="5">
    <location>
        <begin position="267"/>
        <end position="285"/>
    </location>
</feature>
<sequence length="317" mass="33300">MKLTRRAETLAQCTGMGQAIMGTLFLGMITSVAGVITSINAAWQGAGELAVSNAIGGIAAQTTFLVFADIVYRRSNLEHAAASVQNLFQTVLVMLMLGLAILASAGPGYTIGHVDLFSPLLLAAYIGGIRLLAAAGENPMWQPRQTALTQREPTERESAPVDLRQLWLTFGALAMVVAAAGWVTSHAGIVIARESGLSQTIVGSLFTAVATSLPELVIALTAARRGAVTLAVGNIIGGNSFDVLFLVGSDVAFRQGSIYTAINQQQTFWLAMNLVLSAIVMMGLLRRQAHGSGNIGFEGIAVLACYFSGVALLFWGE</sequence>
<feature type="transmembrane region" description="Helical" evidence="5">
    <location>
        <begin position="49"/>
        <end position="72"/>
    </location>
</feature>
<keyword evidence="3 5" id="KW-1133">Transmembrane helix</keyword>
<name>A0A1G8Y4G4_9GAMM</name>
<evidence type="ECO:0000256" key="2">
    <source>
        <dbReference type="ARBA" id="ARBA00022692"/>
    </source>
</evidence>
<evidence type="ECO:0000313" key="7">
    <source>
        <dbReference type="EMBL" id="SDJ97686.1"/>
    </source>
</evidence>
<feature type="transmembrane region" description="Helical" evidence="5">
    <location>
        <begin position="20"/>
        <end position="43"/>
    </location>
</feature>
<dbReference type="GO" id="GO:0005262">
    <property type="term" value="F:calcium channel activity"/>
    <property type="evidence" value="ECO:0007669"/>
    <property type="project" value="TreeGrafter"/>
</dbReference>
<evidence type="ECO:0000256" key="5">
    <source>
        <dbReference type="SAM" id="Phobius"/>
    </source>
</evidence>
<dbReference type="Proteomes" id="UP000199305">
    <property type="component" value="Unassembled WGS sequence"/>
</dbReference>
<dbReference type="GO" id="GO:0008273">
    <property type="term" value="F:calcium, potassium:sodium antiporter activity"/>
    <property type="evidence" value="ECO:0007669"/>
    <property type="project" value="TreeGrafter"/>
</dbReference>
<dbReference type="GO" id="GO:0006874">
    <property type="term" value="P:intracellular calcium ion homeostasis"/>
    <property type="evidence" value="ECO:0007669"/>
    <property type="project" value="TreeGrafter"/>
</dbReference>
<evidence type="ECO:0000259" key="6">
    <source>
        <dbReference type="Pfam" id="PF01699"/>
    </source>
</evidence>
<evidence type="ECO:0000256" key="3">
    <source>
        <dbReference type="ARBA" id="ARBA00022989"/>
    </source>
</evidence>